<evidence type="ECO:0000313" key="1">
    <source>
        <dbReference type="EnsemblPlants" id="OBART01G36230.1"/>
    </source>
</evidence>
<dbReference type="HOGENOM" id="CLU_208092_0_0_1"/>
<reference evidence="1" key="1">
    <citation type="journal article" date="2009" name="Rice">
        <title>De Novo Next Generation Sequencing of Plant Genomes.</title>
        <authorList>
            <person name="Rounsley S."/>
            <person name="Marri P.R."/>
            <person name="Yu Y."/>
            <person name="He R."/>
            <person name="Sisneros N."/>
            <person name="Goicoechea J.L."/>
            <person name="Lee S.J."/>
            <person name="Angelova A."/>
            <person name="Kudrna D."/>
            <person name="Luo M."/>
            <person name="Affourtit J."/>
            <person name="Desany B."/>
            <person name="Knight J."/>
            <person name="Niazi F."/>
            <person name="Egholm M."/>
            <person name="Wing R.A."/>
        </authorList>
    </citation>
    <scope>NUCLEOTIDE SEQUENCE [LARGE SCALE GENOMIC DNA]</scope>
    <source>
        <strain evidence="1">cv. IRGC 105608</strain>
    </source>
</reference>
<dbReference type="AlphaFoldDB" id="A0A0D3EVX0"/>
<organism evidence="1">
    <name type="scientific">Oryza barthii</name>
    <dbReference type="NCBI Taxonomy" id="65489"/>
    <lineage>
        <taxon>Eukaryota</taxon>
        <taxon>Viridiplantae</taxon>
        <taxon>Streptophyta</taxon>
        <taxon>Embryophyta</taxon>
        <taxon>Tracheophyta</taxon>
        <taxon>Spermatophyta</taxon>
        <taxon>Magnoliopsida</taxon>
        <taxon>Liliopsida</taxon>
        <taxon>Poales</taxon>
        <taxon>Poaceae</taxon>
        <taxon>BOP clade</taxon>
        <taxon>Oryzoideae</taxon>
        <taxon>Oryzeae</taxon>
        <taxon>Oryzinae</taxon>
        <taxon>Oryza</taxon>
    </lineage>
</organism>
<dbReference type="EnsemblPlants" id="OBART01G36230.1">
    <property type="protein sequence ID" value="OBART01G36230.1"/>
    <property type="gene ID" value="OBART01G36230"/>
</dbReference>
<name>A0A0D3EVX0_9ORYZ</name>
<accession>A0A0D3EVX0</accession>
<dbReference type="PaxDb" id="65489-OBART01G36230.1"/>
<dbReference type="Proteomes" id="UP000026960">
    <property type="component" value="Chromosome 1"/>
</dbReference>
<dbReference type="Gramene" id="OBART01G36230.1">
    <property type="protein sequence ID" value="OBART01G36230.1"/>
    <property type="gene ID" value="OBART01G36230"/>
</dbReference>
<protein>
    <submittedName>
        <fullName evidence="1">Uncharacterized protein</fullName>
    </submittedName>
</protein>
<keyword evidence="2" id="KW-1185">Reference proteome</keyword>
<proteinExistence type="predicted"/>
<evidence type="ECO:0000313" key="2">
    <source>
        <dbReference type="Proteomes" id="UP000026960"/>
    </source>
</evidence>
<reference evidence="1" key="2">
    <citation type="submission" date="2015-03" db="UniProtKB">
        <authorList>
            <consortium name="EnsemblPlants"/>
        </authorList>
    </citation>
    <scope>IDENTIFICATION</scope>
</reference>
<sequence length="63" mass="6669">MAYLASVLGALARAECQFGQPSPAAFSPRRAAAFSPVRERKALPLPATCSFVDCHSEIEGAMD</sequence>